<evidence type="ECO:0000256" key="1">
    <source>
        <dbReference type="SAM" id="Phobius"/>
    </source>
</evidence>
<dbReference type="EMBL" id="ANHZ02000016">
    <property type="protein sequence ID" value="EME36280.1"/>
    <property type="molecule type" value="Genomic_DNA"/>
</dbReference>
<keyword evidence="3" id="KW-1185">Reference proteome</keyword>
<dbReference type="Proteomes" id="UP000009877">
    <property type="component" value="Unassembled WGS sequence"/>
</dbReference>
<protein>
    <submittedName>
        <fullName evidence="2">Uncharacterized protein</fullName>
    </submittedName>
</protein>
<evidence type="ECO:0000313" key="3">
    <source>
        <dbReference type="Proteomes" id="UP000009877"/>
    </source>
</evidence>
<organism evidence="2 3">
    <name type="scientific">Kocuria palustris PEL</name>
    <dbReference type="NCBI Taxonomy" id="1236550"/>
    <lineage>
        <taxon>Bacteria</taxon>
        <taxon>Bacillati</taxon>
        <taxon>Actinomycetota</taxon>
        <taxon>Actinomycetes</taxon>
        <taxon>Micrococcales</taxon>
        <taxon>Micrococcaceae</taxon>
        <taxon>Kocuria</taxon>
    </lineage>
</organism>
<keyword evidence="1" id="KW-1133">Transmembrane helix</keyword>
<keyword evidence="1" id="KW-0812">Transmembrane</keyword>
<keyword evidence="1" id="KW-0472">Membrane</keyword>
<name>M2YCN4_9MICC</name>
<comment type="caution">
    <text evidence="2">The sequence shown here is derived from an EMBL/GenBank/DDBJ whole genome shotgun (WGS) entry which is preliminary data.</text>
</comment>
<accession>M2YCN4</accession>
<evidence type="ECO:0000313" key="2">
    <source>
        <dbReference type="EMBL" id="EME36280.1"/>
    </source>
</evidence>
<feature type="transmembrane region" description="Helical" evidence="1">
    <location>
        <begin position="6"/>
        <end position="23"/>
    </location>
</feature>
<gene>
    <name evidence="2" type="ORF">C884_00571</name>
</gene>
<proteinExistence type="predicted"/>
<reference evidence="2 3" key="1">
    <citation type="journal article" date="2014" name="Genome Announc.">
        <title>Draft Genome Sequence of Kocuria palustris PEL.</title>
        <authorList>
            <person name="Sharma G."/>
            <person name="Khatri I."/>
            <person name="Subramanian S."/>
        </authorList>
    </citation>
    <scope>NUCLEOTIDE SEQUENCE [LARGE SCALE GENOMIC DNA]</scope>
    <source>
        <strain evidence="2 3">PEL</strain>
    </source>
</reference>
<sequence>MQWLVLSGWLAIGLVLIGIGLAWERGAVRRSGGSAVPVRDTSIDYSADEPVAAGHGRHTAK</sequence>
<dbReference type="AlphaFoldDB" id="M2YCN4"/>